<dbReference type="RefSeq" id="WP_408126171.1">
    <property type="nucleotide sequence ID" value="NZ_JBFNFH010000001.1"/>
</dbReference>
<reference evidence="4 5" key="1">
    <citation type="journal article" date="2024" name="Front. Microbiol.">
        <title>Pangenomic and biochemical analyses of Helcococcus ovis reveal widespread tetracycline resistance and a novel bacterial species, Helcococcus bovis.</title>
        <authorList>
            <person name="Cunha F."/>
            <person name="Zhai Y."/>
            <person name="Casaro S."/>
            <person name="Jones K.L."/>
            <person name="Hernandez M."/>
            <person name="Bisinotto R.S."/>
            <person name="Kariyawasam S."/>
            <person name="Brown M.B."/>
            <person name="Phillips A."/>
            <person name="Jeong K.C."/>
            <person name="Galvao K.N."/>
        </authorList>
    </citation>
    <scope>NUCLEOTIDE SEQUENCE [LARGE SCALE GENOMIC DNA]</scope>
    <source>
        <strain evidence="4 5">KG197</strain>
    </source>
</reference>
<evidence type="ECO:0000313" key="4">
    <source>
        <dbReference type="EMBL" id="MFM1524125.1"/>
    </source>
</evidence>
<evidence type="ECO:0000313" key="5">
    <source>
        <dbReference type="Proteomes" id="UP001629536"/>
    </source>
</evidence>
<feature type="compositionally biased region" description="Pro residues" evidence="1">
    <location>
        <begin position="261"/>
        <end position="278"/>
    </location>
</feature>
<dbReference type="EMBL" id="JBFNFH010000001">
    <property type="protein sequence ID" value="MFM1524125.1"/>
    <property type="molecule type" value="Genomic_DNA"/>
</dbReference>
<evidence type="ECO:0000256" key="2">
    <source>
        <dbReference type="SAM" id="Phobius"/>
    </source>
</evidence>
<keyword evidence="2" id="KW-0472">Membrane</keyword>
<keyword evidence="2" id="KW-1133">Transmembrane helix</keyword>
<organism evidence="4 5">
    <name type="scientific">Helcococcus bovis</name>
    <dbReference type="NCBI Taxonomy" id="3153252"/>
    <lineage>
        <taxon>Bacteria</taxon>
        <taxon>Bacillati</taxon>
        <taxon>Bacillota</taxon>
        <taxon>Tissierellia</taxon>
        <taxon>Tissierellales</taxon>
        <taxon>Peptoniphilaceae</taxon>
        <taxon>Helcococcus</taxon>
    </lineage>
</organism>
<dbReference type="InterPro" id="IPR008454">
    <property type="entry name" value="Collagen-bd_Cna-like_B-typ_dom"/>
</dbReference>
<feature type="region of interest" description="Disordered" evidence="1">
    <location>
        <begin position="261"/>
        <end position="284"/>
    </location>
</feature>
<proteinExistence type="predicted"/>
<dbReference type="CDD" id="cd00222">
    <property type="entry name" value="CollagenBindB"/>
    <property type="match status" value="1"/>
</dbReference>
<name>A0ABW9F432_9FIRM</name>
<sequence length="318" mass="36151">MLKILLFEINDETLNGLDFAKSRATVFFENNISSRGGAIGTNGSVYYGEKNDLFNIEVEKQWLNLDSEEIKIKLVAVDSDKKYVLEERLLNKDNNFKTRFEKLPKYAGNKEIIYMVEEINNGKYDVSYKNNIINSKDISNDEEIKVIIRNTKLPEKISIPVEKVWLDNNNQDNKRPESIVVRLYANGEATNQKVLLIKEVDWKATFENLDKYKDGKEIVYTVKEEGEKDGKITFGSTIYDVNYTKVENGFKISNSYKPPLPPLPPVPPVTPPVTPPVKSPENPETGDNFKLPVFIGAVLVAVAGLGWIAIKKRKNKDE</sequence>
<dbReference type="Proteomes" id="UP001629536">
    <property type="component" value="Unassembled WGS sequence"/>
</dbReference>
<feature type="domain" description="CNA-B" evidence="3">
    <location>
        <begin position="56"/>
        <end position="133"/>
    </location>
</feature>
<evidence type="ECO:0000256" key="1">
    <source>
        <dbReference type="SAM" id="MobiDB-lite"/>
    </source>
</evidence>
<dbReference type="SUPFAM" id="SSF49478">
    <property type="entry name" value="Cna protein B-type domain"/>
    <property type="match status" value="2"/>
</dbReference>
<feature type="domain" description="CNA-B" evidence="3">
    <location>
        <begin position="159"/>
        <end position="254"/>
    </location>
</feature>
<gene>
    <name evidence="4" type="ORF">ABGF40_00375</name>
</gene>
<accession>A0ABW9F432</accession>
<evidence type="ECO:0000259" key="3">
    <source>
        <dbReference type="Pfam" id="PF05738"/>
    </source>
</evidence>
<keyword evidence="5" id="KW-1185">Reference proteome</keyword>
<keyword evidence="2" id="KW-0812">Transmembrane</keyword>
<protein>
    <submittedName>
        <fullName evidence="4">Cna B-type domain-containing protein</fullName>
    </submittedName>
</protein>
<feature type="transmembrane region" description="Helical" evidence="2">
    <location>
        <begin position="291"/>
        <end position="310"/>
    </location>
</feature>
<comment type="caution">
    <text evidence="4">The sequence shown here is derived from an EMBL/GenBank/DDBJ whole genome shotgun (WGS) entry which is preliminary data.</text>
</comment>
<dbReference type="Pfam" id="PF05738">
    <property type="entry name" value="Cna_B"/>
    <property type="match status" value="2"/>
</dbReference>
<dbReference type="Gene3D" id="2.60.40.1140">
    <property type="entry name" value="Collagen-binding surface protein Cna, B-type domain"/>
    <property type="match status" value="2"/>
</dbReference>
<dbReference type="NCBIfam" id="TIGR01167">
    <property type="entry name" value="LPXTG_anchor"/>
    <property type="match status" value="1"/>
</dbReference>